<dbReference type="InterPro" id="IPR036047">
    <property type="entry name" value="F-box-like_dom_sf"/>
</dbReference>
<dbReference type="PANTHER" id="PTHR48218">
    <property type="entry name" value="F-BOX DOMAIN CONTAINING PROTEIN"/>
    <property type="match status" value="1"/>
</dbReference>
<dbReference type="Pfam" id="PF12937">
    <property type="entry name" value="F-box-like"/>
    <property type="match status" value="1"/>
</dbReference>
<evidence type="ECO:0000259" key="2">
    <source>
        <dbReference type="Pfam" id="PF12937"/>
    </source>
</evidence>
<feature type="compositionally biased region" description="Basic and acidic residues" evidence="1">
    <location>
        <begin position="1"/>
        <end position="11"/>
    </location>
</feature>
<reference evidence="3" key="1">
    <citation type="submission" date="2023-12" db="EMBL/GenBank/DDBJ databases">
        <title>Genome assembly of Anisodus tanguticus.</title>
        <authorList>
            <person name="Wang Y.-J."/>
        </authorList>
    </citation>
    <scope>NUCLEOTIDE SEQUENCE</scope>
    <source>
        <strain evidence="3">KB-2021</strain>
        <tissue evidence="3">Leaf</tissue>
    </source>
</reference>
<proteinExistence type="predicted"/>
<dbReference type="CDD" id="cd09917">
    <property type="entry name" value="F-box_SF"/>
    <property type="match status" value="1"/>
</dbReference>
<dbReference type="Gene3D" id="1.20.1280.50">
    <property type="match status" value="1"/>
</dbReference>
<comment type="caution">
    <text evidence="3">The sequence shown here is derived from an EMBL/GenBank/DDBJ whole genome shotgun (WGS) entry which is preliminary data.</text>
</comment>
<feature type="domain" description="F-box" evidence="2">
    <location>
        <begin position="129"/>
        <end position="165"/>
    </location>
</feature>
<dbReference type="AlphaFoldDB" id="A0AAE1QYH1"/>
<evidence type="ECO:0000256" key="1">
    <source>
        <dbReference type="SAM" id="MobiDB-lite"/>
    </source>
</evidence>
<dbReference type="PANTHER" id="PTHR48218:SF3">
    <property type="entry name" value="OS07G0170800 PROTEIN"/>
    <property type="match status" value="1"/>
</dbReference>
<accession>A0AAE1QYH1</accession>
<sequence>MTEARTCEFDHNNNPIRTTRSTEELEDGFSGLPFPGNEDGLSGLPSNGDEDDKGGILVKKKQRICETGRFRDPLVVVGSEDGLFGLCSYGDEVDKDGFSDDGFAEKVKKKQRICETGRFRDPLVVVGSDILLLILSCLDARSVALSLLVSRGWRAVASADKIWSSKVLCEELWHGKAHLPRVAKVDRLSKLAAYSLSNMDGKRNRVTKEDMCDHVWEFHFTESRRASANLKRFAWFCILFDWELEKETEVTPQAAPEYWRMLDPYWNGTGPPLRRYFLPDGSQTAEPRDEIWGGHECCYTIVTSLLADGKMRKHYVRINRWPPMYVTRKEDWNWEISNDLCTYRSIPDADKEDGTGPLFLLY</sequence>
<dbReference type="InterPro" id="IPR001810">
    <property type="entry name" value="F-box_dom"/>
</dbReference>
<dbReference type="SUPFAM" id="SSF81383">
    <property type="entry name" value="F-box domain"/>
    <property type="match status" value="1"/>
</dbReference>
<dbReference type="Proteomes" id="UP001291623">
    <property type="component" value="Unassembled WGS sequence"/>
</dbReference>
<organism evidence="3 4">
    <name type="scientific">Anisodus tanguticus</name>
    <dbReference type="NCBI Taxonomy" id="243964"/>
    <lineage>
        <taxon>Eukaryota</taxon>
        <taxon>Viridiplantae</taxon>
        <taxon>Streptophyta</taxon>
        <taxon>Embryophyta</taxon>
        <taxon>Tracheophyta</taxon>
        <taxon>Spermatophyta</taxon>
        <taxon>Magnoliopsida</taxon>
        <taxon>eudicotyledons</taxon>
        <taxon>Gunneridae</taxon>
        <taxon>Pentapetalae</taxon>
        <taxon>asterids</taxon>
        <taxon>lamiids</taxon>
        <taxon>Solanales</taxon>
        <taxon>Solanaceae</taxon>
        <taxon>Solanoideae</taxon>
        <taxon>Hyoscyameae</taxon>
        <taxon>Anisodus</taxon>
    </lineage>
</organism>
<feature type="region of interest" description="Disordered" evidence="1">
    <location>
        <begin position="1"/>
        <end position="52"/>
    </location>
</feature>
<evidence type="ECO:0000313" key="4">
    <source>
        <dbReference type="Proteomes" id="UP001291623"/>
    </source>
</evidence>
<name>A0AAE1QYH1_9SOLA</name>
<gene>
    <name evidence="3" type="ORF">RND71_040112</name>
</gene>
<protein>
    <recommendedName>
        <fullName evidence="2">F-box domain-containing protein</fullName>
    </recommendedName>
</protein>
<keyword evidence="4" id="KW-1185">Reference proteome</keyword>
<dbReference type="EMBL" id="JAVYJV010000022">
    <property type="protein sequence ID" value="KAK4341611.1"/>
    <property type="molecule type" value="Genomic_DNA"/>
</dbReference>
<evidence type="ECO:0000313" key="3">
    <source>
        <dbReference type="EMBL" id="KAK4341611.1"/>
    </source>
</evidence>